<accession>A0ABS5QAM8</accession>
<sequence>MGDLVNLRKWRRAKAKDEEAGQAAANRASFGRTKGQKLVDEAEDARRCALLDAARLEPKPD</sequence>
<dbReference type="EMBL" id="JAHCDA010000001">
    <property type="protein sequence ID" value="MBS7810754.1"/>
    <property type="molecule type" value="Genomic_DNA"/>
</dbReference>
<reference evidence="1 2" key="1">
    <citation type="submission" date="2021-05" db="EMBL/GenBank/DDBJ databases">
        <title>Roseococcus sp. XZZS9, whole genome shotgun sequencing project.</title>
        <authorList>
            <person name="Zhao G."/>
            <person name="Shen L."/>
        </authorList>
    </citation>
    <scope>NUCLEOTIDE SEQUENCE [LARGE SCALE GENOMIC DNA]</scope>
    <source>
        <strain evidence="1 2">XZZS9</strain>
    </source>
</reference>
<proteinExistence type="predicted"/>
<gene>
    <name evidence="1" type="ORF">KHU32_07380</name>
</gene>
<evidence type="ECO:0000313" key="2">
    <source>
        <dbReference type="Proteomes" id="UP000766336"/>
    </source>
</evidence>
<keyword evidence="2" id="KW-1185">Reference proteome</keyword>
<dbReference type="Proteomes" id="UP000766336">
    <property type="component" value="Unassembled WGS sequence"/>
</dbReference>
<dbReference type="Pfam" id="PF13770">
    <property type="entry name" value="DUF4169"/>
    <property type="match status" value="1"/>
</dbReference>
<protein>
    <submittedName>
        <fullName evidence="1">DUF4169 family protein</fullName>
    </submittedName>
</protein>
<evidence type="ECO:0000313" key="1">
    <source>
        <dbReference type="EMBL" id="MBS7810754.1"/>
    </source>
</evidence>
<organism evidence="1 2">
    <name type="scientific">Roseococcus pinisoli</name>
    <dbReference type="NCBI Taxonomy" id="2835040"/>
    <lineage>
        <taxon>Bacteria</taxon>
        <taxon>Pseudomonadati</taxon>
        <taxon>Pseudomonadota</taxon>
        <taxon>Alphaproteobacteria</taxon>
        <taxon>Acetobacterales</taxon>
        <taxon>Roseomonadaceae</taxon>
        <taxon>Roseococcus</taxon>
    </lineage>
</organism>
<comment type="caution">
    <text evidence="1">The sequence shown here is derived from an EMBL/GenBank/DDBJ whole genome shotgun (WGS) entry which is preliminary data.</text>
</comment>
<name>A0ABS5QAM8_9PROT</name>
<dbReference type="InterPro" id="IPR025227">
    <property type="entry name" value="DUF4169"/>
</dbReference>